<dbReference type="RefSeq" id="WP_261342887.1">
    <property type="nucleotide sequence ID" value="NZ_SJPL01000001.1"/>
</dbReference>
<keyword evidence="1" id="KW-0472">Membrane</keyword>
<evidence type="ECO:0000256" key="1">
    <source>
        <dbReference type="SAM" id="Phobius"/>
    </source>
</evidence>
<dbReference type="EMBL" id="SJPL01000001">
    <property type="protein sequence ID" value="TWT72300.1"/>
    <property type="molecule type" value="Genomic_DNA"/>
</dbReference>
<evidence type="ECO:0000313" key="3">
    <source>
        <dbReference type="Proteomes" id="UP000317238"/>
    </source>
</evidence>
<dbReference type="Proteomes" id="UP000317238">
    <property type="component" value="Unassembled WGS sequence"/>
</dbReference>
<proteinExistence type="predicted"/>
<dbReference type="AlphaFoldDB" id="A0A5C5YA95"/>
<keyword evidence="1" id="KW-0812">Transmembrane</keyword>
<keyword evidence="1" id="KW-1133">Transmembrane helix</keyword>
<sequence length="41" mass="4501">MAPPESVATQTKAKQTMQQRQLFIFACYAIMCLVALGAIQV</sequence>
<keyword evidence="3" id="KW-1185">Reference proteome</keyword>
<comment type="caution">
    <text evidence="2">The sequence shown here is derived from an EMBL/GenBank/DDBJ whole genome shotgun (WGS) entry which is preliminary data.</text>
</comment>
<reference evidence="2 3" key="1">
    <citation type="submission" date="2019-02" db="EMBL/GenBank/DDBJ databases">
        <title>Deep-cultivation of Planctomycetes and their phenomic and genomic characterization uncovers novel biology.</title>
        <authorList>
            <person name="Wiegand S."/>
            <person name="Jogler M."/>
            <person name="Boedeker C."/>
            <person name="Pinto D."/>
            <person name="Vollmers J."/>
            <person name="Rivas-Marin E."/>
            <person name="Kohn T."/>
            <person name="Peeters S.H."/>
            <person name="Heuer A."/>
            <person name="Rast P."/>
            <person name="Oberbeckmann S."/>
            <person name="Bunk B."/>
            <person name="Jeske O."/>
            <person name="Meyerdierks A."/>
            <person name="Storesund J.E."/>
            <person name="Kallscheuer N."/>
            <person name="Luecker S."/>
            <person name="Lage O.M."/>
            <person name="Pohl T."/>
            <person name="Merkel B.J."/>
            <person name="Hornburger P."/>
            <person name="Mueller R.-W."/>
            <person name="Bruemmer F."/>
            <person name="Labrenz M."/>
            <person name="Spormann A.M."/>
            <person name="Op Den Camp H."/>
            <person name="Overmann J."/>
            <person name="Amann R."/>
            <person name="Jetten M.S.M."/>
            <person name="Mascher T."/>
            <person name="Medema M.H."/>
            <person name="Devos D.P."/>
            <person name="Kaster A.-K."/>
            <person name="Ovreas L."/>
            <person name="Rohde M."/>
            <person name="Galperin M.Y."/>
            <person name="Jogler C."/>
        </authorList>
    </citation>
    <scope>NUCLEOTIDE SEQUENCE [LARGE SCALE GENOMIC DNA]</scope>
    <source>
        <strain evidence="2 3">Pan14r</strain>
    </source>
</reference>
<protein>
    <submittedName>
        <fullName evidence="2">Uncharacterized protein</fullName>
    </submittedName>
</protein>
<evidence type="ECO:0000313" key="2">
    <source>
        <dbReference type="EMBL" id="TWT72300.1"/>
    </source>
</evidence>
<organism evidence="2 3">
    <name type="scientific">Crateriforma conspicua</name>
    <dbReference type="NCBI Taxonomy" id="2527996"/>
    <lineage>
        <taxon>Bacteria</taxon>
        <taxon>Pseudomonadati</taxon>
        <taxon>Planctomycetota</taxon>
        <taxon>Planctomycetia</taxon>
        <taxon>Planctomycetales</taxon>
        <taxon>Planctomycetaceae</taxon>
        <taxon>Crateriforma</taxon>
    </lineage>
</organism>
<accession>A0A5C5YA95</accession>
<feature type="transmembrane region" description="Helical" evidence="1">
    <location>
        <begin position="22"/>
        <end position="39"/>
    </location>
</feature>
<name>A0A5C5YA95_9PLAN</name>
<gene>
    <name evidence="2" type="ORF">Pan14r_46200</name>
</gene>